<dbReference type="PROSITE" id="PS51257">
    <property type="entry name" value="PROKAR_LIPOPROTEIN"/>
    <property type="match status" value="1"/>
</dbReference>
<dbReference type="InterPro" id="IPR021293">
    <property type="entry name" value="DUF2865"/>
</dbReference>
<dbReference type="STRING" id="1235591.CAK95_19945"/>
<name>A0A1W6ZUW7_9HYPH</name>
<feature type="chain" id="PRO_5043893123" evidence="2">
    <location>
        <begin position="28"/>
        <end position="373"/>
    </location>
</feature>
<feature type="compositionally biased region" description="Basic and acidic residues" evidence="1">
    <location>
        <begin position="312"/>
        <end position="325"/>
    </location>
</feature>
<dbReference type="AlphaFoldDB" id="A0A1W6ZUW7"/>
<sequence length="373" mass="40097">MKSMARSTSFKISSLGCLLMACGLVSASAQQFPQYGGRDQVCQRLEGQLASIDRSGGDPGRADQVRRFEEMAGRQQAELDRATMQSRRLGCDASGFFQLFGGGGRSDQCGPLNNQIQQLRSNLARTQGDLQRLQGAGGGYERDNQRRAVLTALAQNDCGPQYRSAAANAGPRNFFEQLFGGPGSIVAPEPDPNMPGGGGSGYRTVCVRTCDGYFFPISFSTSPDRFQDDEATCQRMCPAAEVVLYSHRNPGEDMRQAVSTGGRLYTEMPNAFKYKTEWNAACSCKQAGESWANAVKDDPNAPPRGDIIVTEERARQMSAPRDAKGRLMLLPGQKGPAAADAASAPAAAETPTPESSGEKKPIRTVGPKFLQTQ</sequence>
<dbReference type="EMBL" id="CP021112">
    <property type="protein sequence ID" value="ARQ01113.1"/>
    <property type="molecule type" value="Genomic_DNA"/>
</dbReference>
<evidence type="ECO:0000313" key="3">
    <source>
        <dbReference type="EMBL" id="ARQ01113.1"/>
    </source>
</evidence>
<dbReference type="Pfam" id="PF11064">
    <property type="entry name" value="DUF2865"/>
    <property type="match status" value="1"/>
</dbReference>
<dbReference type="KEGG" id="psin:CAK95_19945"/>
<reference evidence="3 4" key="1">
    <citation type="submission" date="2017-05" db="EMBL/GenBank/DDBJ databases">
        <title>Full genome sequence of Pseudorhodoplanes sinuspersici.</title>
        <authorList>
            <person name="Dastgheib S.M.M."/>
            <person name="Shavandi M."/>
            <person name="Tirandaz H."/>
        </authorList>
    </citation>
    <scope>NUCLEOTIDE SEQUENCE [LARGE SCALE GENOMIC DNA]</scope>
    <source>
        <strain evidence="3 4">RIPI110</strain>
    </source>
</reference>
<evidence type="ECO:0000313" key="4">
    <source>
        <dbReference type="Proteomes" id="UP000194137"/>
    </source>
</evidence>
<feature type="region of interest" description="Disordered" evidence="1">
    <location>
        <begin position="312"/>
        <end position="373"/>
    </location>
</feature>
<keyword evidence="2" id="KW-0732">Signal</keyword>
<protein>
    <submittedName>
        <fullName evidence="3">Uncharacterized protein</fullName>
    </submittedName>
</protein>
<keyword evidence="4" id="KW-1185">Reference proteome</keyword>
<evidence type="ECO:0000256" key="1">
    <source>
        <dbReference type="SAM" id="MobiDB-lite"/>
    </source>
</evidence>
<organism evidence="3 4">
    <name type="scientific">Pseudorhodoplanes sinuspersici</name>
    <dbReference type="NCBI Taxonomy" id="1235591"/>
    <lineage>
        <taxon>Bacteria</taxon>
        <taxon>Pseudomonadati</taxon>
        <taxon>Pseudomonadota</taxon>
        <taxon>Alphaproteobacteria</taxon>
        <taxon>Hyphomicrobiales</taxon>
        <taxon>Pseudorhodoplanes</taxon>
    </lineage>
</organism>
<gene>
    <name evidence="3" type="ORF">CAK95_19945</name>
</gene>
<evidence type="ECO:0000256" key="2">
    <source>
        <dbReference type="SAM" id="SignalP"/>
    </source>
</evidence>
<dbReference type="OrthoDB" id="7850882at2"/>
<proteinExistence type="predicted"/>
<dbReference type="Proteomes" id="UP000194137">
    <property type="component" value="Chromosome"/>
</dbReference>
<accession>A0A1W6ZUW7</accession>
<feature type="signal peptide" evidence="2">
    <location>
        <begin position="1"/>
        <end position="27"/>
    </location>
</feature>
<feature type="compositionally biased region" description="Low complexity" evidence="1">
    <location>
        <begin position="336"/>
        <end position="355"/>
    </location>
</feature>